<feature type="compositionally biased region" description="Pro residues" evidence="1">
    <location>
        <begin position="41"/>
        <end position="55"/>
    </location>
</feature>
<name>I0CEG1_9ACTN</name>
<accession>I0CEG1</accession>
<sequence length="61" mass="6164">MNSTLASAAAPTTGAAPAGHDTDLAALHLALTRLEAHNPTNPQPPDPSPPPPIPAPWTTSH</sequence>
<geneLocation type="plasmid" evidence="2">
    <name>pCQ4</name>
</geneLocation>
<reference evidence="2" key="1">
    <citation type="submission" date="2011-12" db="EMBL/GenBank/DDBJ databases">
        <title>Complete nucleotide sequence of Streptomyces circular plasmid pCQ4.</title>
        <authorList>
            <person name="Cheng Q."/>
            <person name="Tian X."/>
            <person name="Qin Z."/>
        </authorList>
    </citation>
    <scope>NUCLEOTIDE SEQUENCE</scope>
    <source>
        <strain evidence="2">W75</strain>
        <plasmid evidence="2">pCQ4</plasmid>
    </source>
</reference>
<evidence type="ECO:0000313" key="2">
    <source>
        <dbReference type="EMBL" id="AFH75174.1"/>
    </source>
</evidence>
<dbReference type="AlphaFoldDB" id="I0CEG1"/>
<protein>
    <submittedName>
        <fullName evidence="2">Uncharacterized protein</fullName>
    </submittedName>
</protein>
<proteinExistence type="predicted"/>
<organism evidence="2">
    <name type="scientific">Streptomyces sp. W75</name>
    <dbReference type="NCBI Taxonomy" id="1170711"/>
    <lineage>
        <taxon>Bacteria</taxon>
        <taxon>Bacillati</taxon>
        <taxon>Actinomycetota</taxon>
        <taxon>Actinomycetes</taxon>
        <taxon>Kitasatosporales</taxon>
        <taxon>Streptomycetaceae</taxon>
        <taxon>Streptomyces</taxon>
    </lineage>
</organism>
<evidence type="ECO:0000256" key="1">
    <source>
        <dbReference type="SAM" id="MobiDB-lite"/>
    </source>
</evidence>
<feature type="region of interest" description="Disordered" evidence="1">
    <location>
        <begin position="1"/>
        <end position="61"/>
    </location>
</feature>
<keyword evidence="2" id="KW-0614">Plasmid</keyword>
<feature type="compositionally biased region" description="Low complexity" evidence="1">
    <location>
        <begin position="8"/>
        <end position="40"/>
    </location>
</feature>
<gene>
    <name evidence="2" type="ORF">pCQ4.49</name>
</gene>
<dbReference type="EMBL" id="JQ340175">
    <property type="protein sequence ID" value="AFH75174.1"/>
    <property type="molecule type" value="Genomic_DNA"/>
</dbReference>